<organism evidence="1 2">
    <name type="scientific">Aquarana catesbeiana</name>
    <name type="common">American bullfrog</name>
    <name type="synonym">Rana catesbeiana</name>
    <dbReference type="NCBI Taxonomy" id="8400"/>
    <lineage>
        <taxon>Eukaryota</taxon>
        <taxon>Metazoa</taxon>
        <taxon>Chordata</taxon>
        <taxon>Craniata</taxon>
        <taxon>Vertebrata</taxon>
        <taxon>Euteleostomi</taxon>
        <taxon>Amphibia</taxon>
        <taxon>Batrachia</taxon>
        <taxon>Anura</taxon>
        <taxon>Neobatrachia</taxon>
        <taxon>Ranoidea</taxon>
        <taxon>Ranidae</taxon>
        <taxon>Aquarana</taxon>
    </lineage>
</organism>
<dbReference type="Proteomes" id="UP000228934">
    <property type="component" value="Unassembled WGS sequence"/>
</dbReference>
<dbReference type="EMBL" id="KV928303">
    <property type="protein sequence ID" value="PIO34928.1"/>
    <property type="molecule type" value="Genomic_DNA"/>
</dbReference>
<reference evidence="2" key="1">
    <citation type="journal article" date="2017" name="Nat. Commun.">
        <title>The North American bullfrog draft genome provides insight into hormonal regulation of long noncoding RNA.</title>
        <authorList>
            <person name="Hammond S.A."/>
            <person name="Warren R.L."/>
            <person name="Vandervalk B.P."/>
            <person name="Kucuk E."/>
            <person name="Khan H."/>
            <person name="Gibb E.A."/>
            <person name="Pandoh P."/>
            <person name="Kirk H."/>
            <person name="Zhao Y."/>
            <person name="Jones M."/>
            <person name="Mungall A.J."/>
            <person name="Coope R."/>
            <person name="Pleasance S."/>
            <person name="Moore R.A."/>
            <person name="Holt R.A."/>
            <person name="Round J.M."/>
            <person name="Ohora S."/>
            <person name="Walle B.V."/>
            <person name="Veldhoen N."/>
            <person name="Helbing C.C."/>
            <person name="Birol I."/>
        </authorList>
    </citation>
    <scope>NUCLEOTIDE SEQUENCE [LARGE SCALE GENOMIC DNA]</scope>
</reference>
<accession>A0A2G9S437</accession>
<gene>
    <name evidence="1" type="ORF">AB205_0004430</name>
</gene>
<dbReference type="OrthoDB" id="9874312at2759"/>
<evidence type="ECO:0000313" key="1">
    <source>
        <dbReference type="EMBL" id="PIO34928.1"/>
    </source>
</evidence>
<protein>
    <submittedName>
        <fullName evidence="1">Uncharacterized protein</fullName>
    </submittedName>
</protein>
<evidence type="ECO:0000313" key="2">
    <source>
        <dbReference type="Proteomes" id="UP000228934"/>
    </source>
</evidence>
<dbReference type="AlphaFoldDB" id="A0A2G9S437"/>
<sequence length="137" mass="15169">MQPYSTDGESTTASPLLYKCYESLVRKGNAYGHQQQADIFTNASCFSHLTHLWLHLCDIVQRLYTLFLFLPTGSDVSGACAVKARLKVRQTLLDLAGKNTTARMRGSDVIVAPATHSAGTTNLEETQRAKCIFIYTH</sequence>
<proteinExistence type="predicted"/>
<keyword evidence="2" id="KW-1185">Reference proteome</keyword>
<name>A0A2G9S437_AQUCT</name>